<sequence>MNTSSLDRAIELIREAQGLLDHDHPIIAAHLETAVGLALEQMGENDNDACANG</sequence>
<proteinExistence type="predicted"/>
<keyword evidence="2" id="KW-1185">Reference proteome</keyword>
<reference evidence="2" key="1">
    <citation type="journal article" date="2019" name="Int. J. Syst. Evol. Microbiol.">
        <title>The Global Catalogue of Microorganisms (GCM) 10K type strain sequencing project: providing services to taxonomists for standard genome sequencing and annotation.</title>
        <authorList>
            <consortium name="The Broad Institute Genomics Platform"/>
            <consortium name="The Broad Institute Genome Sequencing Center for Infectious Disease"/>
            <person name="Wu L."/>
            <person name="Ma J."/>
        </authorList>
    </citation>
    <scope>NUCLEOTIDE SEQUENCE [LARGE SCALE GENOMIC DNA]</scope>
    <source>
        <strain evidence="2">KCTC 42644</strain>
    </source>
</reference>
<dbReference type="Proteomes" id="UP001595615">
    <property type="component" value="Unassembled WGS sequence"/>
</dbReference>
<gene>
    <name evidence="1" type="ORF">ACFOMD_14655</name>
</gene>
<accession>A0ABV7XEW0</accession>
<comment type="caution">
    <text evidence="1">The sequence shown here is derived from an EMBL/GenBank/DDBJ whole genome shotgun (WGS) entry which is preliminary data.</text>
</comment>
<evidence type="ECO:0000313" key="2">
    <source>
        <dbReference type="Proteomes" id="UP001595615"/>
    </source>
</evidence>
<organism evidence="1 2">
    <name type="scientific">Sphingoaurantiacus capsulatus</name>
    <dbReference type="NCBI Taxonomy" id="1771310"/>
    <lineage>
        <taxon>Bacteria</taxon>
        <taxon>Pseudomonadati</taxon>
        <taxon>Pseudomonadota</taxon>
        <taxon>Alphaproteobacteria</taxon>
        <taxon>Sphingomonadales</taxon>
        <taxon>Sphingosinicellaceae</taxon>
        <taxon>Sphingoaurantiacus</taxon>
    </lineage>
</organism>
<name>A0ABV7XEW0_9SPHN</name>
<protein>
    <submittedName>
        <fullName evidence="1">Uncharacterized protein</fullName>
    </submittedName>
</protein>
<dbReference type="EMBL" id="JBHRXV010000011">
    <property type="protein sequence ID" value="MFC3713814.1"/>
    <property type="molecule type" value="Genomic_DNA"/>
</dbReference>
<dbReference type="RefSeq" id="WP_380862676.1">
    <property type="nucleotide sequence ID" value="NZ_JBHRXV010000011.1"/>
</dbReference>
<evidence type="ECO:0000313" key="1">
    <source>
        <dbReference type="EMBL" id="MFC3713814.1"/>
    </source>
</evidence>